<protein>
    <submittedName>
        <fullName evidence="1">Uncharacterized protein</fullName>
    </submittedName>
</protein>
<sequence>MLGGVGGRHVSTRRRGSNPLVRGSVGLIGYGATSGTSGGLGNTDGNATQLDAMPRYAARRRRAVTTSDHKSCALIQTRLKLGDIINNNHMDIMMTLLLIFFYEKPANLSAKLSSNDNLSLRSRRGDGARRGLRLTIPGHALLRPN</sequence>
<dbReference type="Proteomes" id="UP000075809">
    <property type="component" value="Unassembled WGS sequence"/>
</dbReference>
<keyword evidence="2" id="KW-1185">Reference proteome</keyword>
<accession>A0A151XDC0</accession>
<gene>
    <name evidence="1" type="ORF">ALC60_02796</name>
</gene>
<reference evidence="1 2" key="1">
    <citation type="submission" date="2015-09" db="EMBL/GenBank/DDBJ databases">
        <title>Trachymyrmex zeteki WGS genome.</title>
        <authorList>
            <person name="Nygaard S."/>
            <person name="Hu H."/>
            <person name="Boomsma J."/>
            <person name="Zhang G."/>
        </authorList>
    </citation>
    <scope>NUCLEOTIDE SEQUENCE [LARGE SCALE GENOMIC DNA]</scope>
    <source>
        <strain evidence="1">Tzet28-1</strain>
        <tissue evidence="1">Whole body</tissue>
    </source>
</reference>
<dbReference type="EMBL" id="KQ982294">
    <property type="protein sequence ID" value="KYQ58376.1"/>
    <property type="molecule type" value="Genomic_DNA"/>
</dbReference>
<name>A0A151XDC0_9HYME</name>
<dbReference type="AlphaFoldDB" id="A0A151XDC0"/>
<evidence type="ECO:0000313" key="1">
    <source>
        <dbReference type="EMBL" id="KYQ58376.1"/>
    </source>
</evidence>
<proteinExistence type="predicted"/>
<evidence type="ECO:0000313" key="2">
    <source>
        <dbReference type="Proteomes" id="UP000075809"/>
    </source>
</evidence>
<organism evidence="1 2">
    <name type="scientific">Mycetomoellerius zeteki</name>
    <dbReference type="NCBI Taxonomy" id="64791"/>
    <lineage>
        <taxon>Eukaryota</taxon>
        <taxon>Metazoa</taxon>
        <taxon>Ecdysozoa</taxon>
        <taxon>Arthropoda</taxon>
        <taxon>Hexapoda</taxon>
        <taxon>Insecta</taxon>
        <taxon>Pterygota</taxon>
        <taxon>Neoptera</taxon>
        <taxon>Endopterygota</taxon>
        <taxon>Hymenoptera</taxon>
        <taxon>Apocrita</taxon>
        <taxon>Aculeata</taxon>
        <taxon>Formicoidea</taxon>
        <taxon>Formicidae</taxon>
        <taxon>Myrmicinae</taxon>
        <taxon>Mycetomoellerius</taxon>
    </lineage>
</organism>